<keyword evidence="2" id="KW-1185">Reference proteome</keyword>
<protein>
    <submittedName>
        <fullName evidence="1">Uncharacterized protein</fullName>
    </submittedName>
</protein>
<dbReference type="KEGG" id="splu:LK06_017110"/>
<accession>A0A221P096</accession>
<sequence>MLEATGTTTLPERQFAATSWLLGAADDRDTARRQWDEQGIALLCCGGILSAVRIPARIVWAAAKSDELGKVDAFLARWFDGGAAFMDLHAQRYYALVPGTAGWRLRERDFPGVSYLGRDNFLGVPASRITEPKGRGYWCLPMQSPGDLCYLDEVESLVLTGRAALGERGGR</sequence>
<gene>
    <name evidence="1" type="ORF">LK07_18265</name>
</gene>
<evidence type="ECO:0000313" key="2">
    <source>
        <dbReference type="Proteomes" id="UP000031501"/>
    </source>
</evidence>
<dbReference type="STRING" id="1355015.LK06_017110"/>
<dbReference type="AlphaFoldDB" id="A0A221P096"/>
<reference evidence="1 2" key="1">
    <citation type="submission" date="2017-07" db="EMBL/GenBank/DDBJ databases">
        <title>Genome sequence of Streptomyces pluripotens MUSC 137T.</title>
        <authorList>
            <person name="Ser H.-L."/>
            <person name="Lee L.-H."/>
        </authorList>
    </citation>
    <scope>NUCLEOTIDE SEQUENCE [LARGE SCALE GENOMIC DNA]</scope>
    <source>
        <strain evidence="1 2">MUSC 137</strain>
    </source>
</reference>
<evidence type="ECO:0000313" key="1">
    <source>
        <dbReference type="EMBL" id="ASN25641.1"/>
    </source>
</evidence>
<name>A0A221P096_9ACTN</name>
<organism evidence="1 2">
    <name type="scientific">Streptomyces pluripotens</name>
    <dbReference type="NCBI Taxonomy" id="1355015"/>
    <lineage>
        <taxon>Bacteria</taxon>
        <taxon>Bacillati</taxon>
        <taxon>Actinomycetota</taxon>
        <taxon>Actinomycetes</taxon>
        <taxon>Kitasatosporales</taxon>
        <taxon>Streptomycetaceae</taxon>
        <taxon>Streptomyces</taxon>
    </lineage>
</organism>
<dbReference type="EMBL" id="CP022433">
    <property type="protein sequence ID" value="ASN25641.1"/>
    <property type="molecule type" value="Genomic_DNA"/>
</dbReference>
<proteinExistence type="predicted"/>
<dbReference type="Proteomes" id="UP000031501">
    <property type="component" value="Chromosome"/>
</dbReference>